<reference evidence="2" key="2">
    <citation type="submission" date="2017-08" db="EMBL/GenBank/DDBJ databases">
        <title>Assembly of the North American Bullfrog Genome.</title>
        <authorList>
            <person name="Warren R.L."/>
            <person name="Vandervalk B.P."/>
            <person name="Kucuk E."/>
            <person name="Birol I."/>
            <person name="Helbing C."/>
            <person name="Pandoh P."/>
            <person name="Behsaz B."/>
            <person name="Mohamadi H."/>
            <person name="Chu J."/>
            <person name="Jackman S."/>
            <person name="Hammond S.A."/>
            <person name="Veldhoen N."/>
            <person name="Kirk H."/>
            <person name="Zhao Y."/>
            <person name="Coope R."/>
            <person name="Pleasance S."/>
            <person name="Moore R."/>
            <person name="Holt R."/>
        </authorList>
    </citation>
    <scope>NUCLEOTIDE SEQUENCE</scope>
    <source>
        <strain evidence="2">Bruno</strain>
        <tissue evidence="2">Liver</tissue>
    </source>
</reference>
<dbReference type="Gene3D" id="3.40.50.800">
    <property type="entry name" value="Anticodon-binding domain"/>
    <property type="match status" value="1"/>
</dbReference>
<organism evidence="2 3">
    <name type="scientific">Aquarana catesbeiana</name>
    <name type="common">American bullfrog</name>
    <name type="synonym">Rana catesbeiana</name>
    <dbReference type="NCBI Taxonomy" id="8400"/>
    <lineage>
        <taxon>Eukaryota</taxon>
        <taxon>Metazoa</taxon>
        <taxon>Chordata</taxon>
        <taxon>Craniata</taxon>
        <taxon>Vertebrata</taxon>
        <taxon>Euteleostomi</taxon>
        <taxon>Amphibia</taxon>
        <taxon>Batrachia</taxon>
        <taxon>Anura</taxon>
        <taxon>Neobatrachia</taxon>
        <taxon>Ranoidea</taxon>
        <taxon>Ranidae</taxon>
        <taxon>Aquarana</taxon>
    </lineage>
</organism>
<gene>
    <name evidence="2" type="ORF">AB205_0121320</name>
</gene>
<dbReference type="OrthoDB" id="57698at2759"/>
<dbReference type="EMBL" id="KV949826">
    <property type="protein sequence ID" value="PIO26519.1"/>
    <property type="molecule type" value="Genomic_DNA"/>
</dbReference>
<dbReference type="SUPFAM" id="SSF55681">
    <property type="entry name" value="Class II aaRS and biotin synthetases"/>
    <property type="match status" value="1"/>
</dbReference>
<keyword evidence="3" id="KW-1185">Reference proteome</keyword>
<protein>
    <recommendedName>
        <fullName evidence="1">Anticodon-binding domain-containing protein</fullName>
    </recommendedName>
</protein>
<dbReference type="Pfam" id="PF03129">
    <property type="entry name" value="HGTP_anticodon"/>
    <property type="match status" value="1"/>
</dbReference>
<name>A0A2G9RF56_AQUCT</name>
<dbReference type="Proteomes" id="UP000228934">
    <property type="component" value="Unassembled WGS sequence"/>
</dbReference>
<dbReference type="GO" id="GO:0005739">
    <property type="term" value="C:mitochondrion"/>
    <property type="evidence" value="ECO:0007669"/>
    <property type="project" value="TreeGrafter"/>
</dbReference>
<dbReference type="Gene3D" id="3.30.930.10">
    <property type="entry name" value="Bira Bifunctional Protein, Domain 2"/>
    <property type="match status" value="1"/>
</dbReference>
<dbReference type="InterPro" id="IPR004154">
    <property type="entry name" value="Anticodon-bd"/>
</dbReference>
<dbReference type="InterPro" id="IPR045864">
    <property type="entry name" value="aa-tRNA-synth_II/BPL/LPL"/>
</dbReference>
<evidence type="ECO:0000259" key="1">
    <source>
        <dbReference type="Pfam" id="PF03129"/>
    </source>
</evidence>
<proteinExistence type="predicted"/>
<dbReference type="InterPro" id="IPR027031">
    <property type="entry name" value="Gly-tRNA_synthase/POLG2"/>
</dbReference>
<reference evidence="3" key="1">
    <citation type="journal article" date="2017" name="Nat. Commun.">
        <title>The North American bullfrog draft genome provides insight into hormonal regulation of long noncoding RNA.</title>
        <authorList>
            <person name="Hammond S.A."/>
            <person name="Warren R.L."/>
            <person name="Vandervalk B.P."/>
            <person name="Kucuk E."/>
            <person name="Khan H."/>
            <person name="Gibb E.A."/>
            <person name="Pandoh P."/>
            <person name="Kirk H."/>
            <person name="Zhao Y."/>
            <person name="Jones M."/>
            <person name="Mungall A.J."/>
            <person name="Coope R."/>
            <person name="Pleasance S."/>
            <person name="Moore R.A."/>
            <person name="Holt R.A."/>
            <person name="Round J.M."/>
            <person name="Ohora S."/>
            <person name="Walle B.V."/>
            <person name="Veldhoen N."/>
            <person name="Helbing C.C."/>
            <person name="Birol I."/>
        </authorList>
    </citation>
    <scope>NUCLEOTIDE SEQUENCE [LARGE SCALE GENOMIC DNA]</scope>
</reference>
<dbReference type="SUPFAM" id="SSF52954">
    <property type="entry name" value="Class II aaRS ABD-related"/>
    <property type="match status" value="1"/>
</dbReference>
<dbReference type="InterPro" id="IPR036621">
    <property type="entry name" value="Anticodon-bd_dom_sf"/>
</dbReference>
<dbReference type="EMBL" id="KV949826">
    <property type="protein sequence ID" value="PIO26520.1"/>
    <property type="molecule type" value="Genomic_DNA"/>
</dbReference>
<sequence>MSWCAVGLARVGGTRRMFPAPLLLQCRRLATGGRTSDDILELCRRRCFLLGEKMTPASVLGGRHSLGPLGAQMKRNLIKEWWDAMVLHREQVLPIDSLCRLPGMSNPSPGPPPKTLSKACLERLQNQSPTQEELEKMADLRQDLLNGALYYYPSCLELLNRKLPFGITEVGRCFHPISDNEDPDTCRVGERTAASLVWFSSAKTCAQWRDYWLRQRLLWWRKFAQVPSRFSSGDHPDEDGMKTSLIQYDFPWGKEPIERLGILDDSALTQMHHGPIAHLHGRDGRKSAIPHVVWMSSDVEGGLLAYLCDALQVMKNAAPRGKEQRRAVLKIHPSLAPVILAVDLGKGPAADLRLVCQGLCTELRGRGIAVWPGYLETLHTPMEQLFTRYDEMGVLFTALVSDVTLESGLLQLRSRDTTIKETVHVSKLSAFLTQHMAAAAKL</sequence>
<dbReference type="PANTHER" id="PTHR10745">
    <property type="entry name" value="GLYCYL-TRNA SYNTHETASE/DNA POLYMERASE SUBUNIT GAMMA-2"/>
    <property type="match status" value="1"/>
</dbReference>
<dbReference type="GO" id="GO:0006264">
    <property type="term" value="P:mitochondrial DNA replication"/>
    <property type="evidence" value="ECO:0007669"/>
    <property type="project" value="TreeGrafter"/>
</dbReference>
<accession>A0A2G9RF56</accession>
<evidence type="ECO:0000313" key="3">
    <source>
        <dbReference type="Proteomes" id="UP000228934"/>
    </source>
</evidence>
<dbReference type="PANTHER" id="PTHR10745:SF8">
    <property type="entry name" value="DNA POLYMERASE SUBUNIT GAMMA-2, MITOCHONDRIAL"/>
    <property type="match status" value="1"/>
</dbReference>
<dbReference type="AlphaFoldDB" id="A0A2G9RF56"/>
<evidence type="ECO:0000313" key="2">
    <source>
        <dbReference type="EMBL" id="PIO26520.1"/>
    </source>
</evidence>
<feature type="domain" description="Anticodon-binding" evidence="1">
    <location>
        <begin position="349"/>
        <end position="434"/>
    </location>
</feature>